<protein>
    <submittedName>
        <fullName evidence="10">FtsH</fullName>
    </submittedName>
</protein>
<dbReference type="Pfam" id="PF00004">
    <property type="entry name" value="AAA"/>
    <property type="match status" value="1"/>
</dbReference>
<dbReference type="InterPro" id="IPR037219">
    <property type="entry name" value="Peptidase_M41-like"/>
</dbReference>
<dbReference type="PANTHER" id="PTHR23076:SF97">
    <property type="entry name" value="ATP-DEPENDENT ZINC METALLOPROTEASE YME1L1"/>
    <property type="match status" value="1"/>
</dbReference>
<dbReference type="GO" id="GO:0005524">
    <property type="term" value="F:ATP binding"/>
    <property type="evidence" value="ECO:0007669"/>
    <property type="project" value="InterPro"/>
</dbReference>
<organism evidence="10">
    <name type="scientific">Pterocladiophila hemisphaerica</name>
    <dbReference type="NCBI Taxonomy" id="2712948"/>
    <lineage>
        <taxon>Eukaryota</taxon>
        <taxon>Rhodophyta</taxon>
        <taxon>Florideophyceae</taxon>
        <taxon>Rhodymeniophycidae</taxon>
        <taxon>Gracilariales</taxon>
        <taxon>Pterocladiophilaceae</taxon>
        <taxon>Pterocladiophila</taxon>
    </lineage>
</organism>
<evidence type="ECO:0000256" key="2">
    <source>
        <dbReference type="ARBA" id="ARBA00010044"/>
    </source>
</evidence>
<evidence type="ECO:0000313" key="10">
    <source>
        <dbReference type="EMBL" id="QJH88452.1"/>
    </source>
</evidence>
<name>A0A6M3WWG7_9FLOR</name>
<dbReference type="Pfam" id="PF17862">
    <property type="entry name" value="AAA_lid_3"/>
    <property type="match status" value="1"/>
</dbReference>
<keyword evidence="8" id="KW-0482">Metalloprotease</keyword>
<evidence type="ECO:0000256" key="3">
    <source>
        <dbReference type="ARBA" id="ARBA00010550"/>
    </source>
</evidence>
<dbReference type="Gene3D" id="1.20.58.760">
    <property type="entry name" value="Peptidase M41"/>
    <property type="match status" value="1"/>
</dbReference>
<dbReference type="Gene3D" id="3.40.50.300">
    <property type="entry name" value="P-loop containing nucleotide triphosphate hydrolases"/>
    <property type="match status" value="1"/>
</dbReference>
<geneLocation type="chloroplast" evidence="10"/>
<dbReference type="InterPro" id="IPR003593">
    <property type="entry name" value="AAA+_ATPase"/>
</dbReference>
<feature type="domain" description="AAA+ ATPase" evidence="9">
    <location>
        <begin position="192"/>
        <end position="331"/>
    </location>
</feature>
<evidence type="ECO:0000256" key="1">
    <source>
        <dbReference type="ARBA" id="ARBA00001947"/>
    </source>
</evidence>
<comment type="similarity">
    <text evidence="2">In the C-terminal section; belongs to the peptidase M41 family.</text>
</comment>
<dbReference type="GO" id="GO:0004176">
    <property type="term" value="F:ATP-dependent peptidase activity"/>
    <property type="evidence" value="ECO:0007669"/>
    <property type="project" value="InterPro"/>
</dbReference>
<comment type="similarity">
    <text evidence="3">In the N-terminal section; belongs to the AAA ATPase family.</text>
</comment>
<dbReference type="SUPFAM" id="SSF52540">
    <property type="entry name" value="P-loop containing nucleoside triphosphate hydrolases"/>
    <property type="match status" value="1"/>
</dbReference>
<sequence>MKILRTYAPFLLTIQCIYFLKTKQYNKFIILFKNLSHHKIRYSSFIHLLKKKDMIAVNILIQKKNIFLYFRQKSTRNKWYTQISQISIQTIKTLLKTQIHFNCQSKITDSNLISSNLYFLILIFIFLLKSNKEKIAFKSQLYLNKNINIKQRQLNIKTFKHISRLTPIIKECKQVIQLLDENNVTKKIQIKTPKGILFIGPSGTGKTLLAQAIAQASNFNFLIISAAELNDIFIGSGAAKIRKIFQIAQDKKPALIFIDEIDAIGKQRSIHKIQTNTEKENTLNQLLIELDGFKQKEQILVIASTNRVNVLDKALLRPGRFNKHIYIKIPSLISRLKIIKLHAKSKQTEKDISFYDIAKKTKHWSGADLKNLLNESAILAARKRKTVIQKEDIDIALKRMTIGIKRTILIPYSTKKILAIHEIGYALTAYFKQNNLIIKKITIQPEGKYLSQTLFEQNDPTFISKKDFLSKITCLLGGIAASKICLNQNQITTYKSKNLKISTTLIKKMIERMGMSQLGPLFSIGQYQKINKKSFSYSEKMNTEKEQLINFIFINCYKQAYQIILKHIIIFKILINVLTNQQQIKKGQFQQIINKYRVII</sequence>
<evidence type="ECO:0000256" key="8">
    <source>
        <dbReference type="ARBA" id="ARBA00023049"/>
    </source>
</evidence>
<dbReference type="InterPro" id="IPR041569">
    <property type="entry name" value="AAA_lid_3"/>
</dbReference>
<dbReference type="InterPro" id="IPR000642">
    <property type="entry name" value="Peptidase_M41"/>
</dbReference>
<accession>A0A6M3WWG7</accession>
<dbReference type="InterPro" id="IPR003959">
    <property type="entry name" value="ATPase_AAA_core"/>
</dbReference>
<keyword evidence="7" id="KW-0862">Zinc</keyword>
<dbReference type="GO" id="GO:0046872">
    <property type="term" value="F:metal ion binding"/>
    <property type="evidence" value="ECO:0007669"/>
    <property type="project" value="UniProtKB-KW"/>
</dbReference>
<dbReference type="Gene3D" id="1.10.8.60">
    <property type="match status" value="1"/>
</dbReference>
<dbReference type="GO" id="GO:0006508">
    <property type="term" value="P:proteolysis"/>
    <property type="evidence" value="ECO:0007669"/>
    <property type="project" value="UniProtKB-KW"/>
</dbReference>
<keyword evidence="10" id="KW-0150">Chloroplast</keyword>
<evidence type="ECO:0000259" key="9">
    <source>
        <dbReference type="SMART" id="SM00382"/>
    </source>
</evidence>
<evidence type="ECO:0000256" key="4">
    <source>
        <dbReference type="ARBA" id="ARBA00022670"/>
    </source>
</evidence>
<dbReference type="SMART" id="SM00382">
    <property type="entry name" value="AAA"/>
    <property type="match status" value="1"/>
</dbReference>
<evidence type="ECO:0000256" key="7">
    <source>
        <dbReference type="ARBA" id="ARBA00022833"/>
    </source>
</evidence>
<dbReference type="EMBL" id="MT117918">
    <property type="protein sequence ID" value="QJH88452.1"/>
    <property type="molecule type" value="Genomic_DNA"/>
</dbReference>
<dbReference type="PANTHER" id="PTHR23076">
    <property type="entry name" value="METALLOPROTEASE M41 FTSH"/>
    <property type="match status" value="1"/>
</dbReference>
<comment type="cofactor">
    <cofactor evidence="1">
        <name>Zn(2+)</name>
        <dbReference type="ChEBI" id="CHEBI:29105"/>
    </cofactor>
</comment>
<dbReference type="Pfam" id="PF01434">
    <property type="entry name" value="Peptidase_M41"/>
    <property type="match status" value="1"/>
</dbReference>
<dbReference type="GO" id="GO:0016887">
    <property type="term" value="F:ATP hydrolysis activity"/>
    <property type="evidence" value="ECO:0007669"/>
    <property type="project" value="InterPro"/>
</dbReference>
<dbReference type="InterPro" id="IPR027417">
    <property type="entry name" value="P-loop_NTPase"/>
</dbReference>
<dbReference type="SUPFAM" id="SSF140990">
    <property type="entry name" value="FtsH protease domain-like"/>
    <property type="match status" value="1"/>
</dbReference>
<evidence type="ECO:0000256" key="6">
    <source>
        <dbReference type="ARBA" id="ARBA00022801"/>
    </source>
</evidence>
<keyword evidence="6" id="KW-0378">Hydrolase</keyword>
<gene>
    <name evidence="10" type="primary">ftsH</name>
</gene>
<keyword evidence="5" id="KW-0479">Metal-binding</keyword>
<keyword evidence="10" id="KW-0934">Plastid</keyword>
<evidence type="ECO:0000256" key="5">
    <source>
        <dbReference type="ARBA" id="ARBA00022723"/>
    </source>
</evidence>
<dbReference type="GO" id="GO:0004222">
    <property type="term" value="F:metalloendopeptidase activity"/>
    <property type="evidence" value="ECO:0007669"/>
    <property type="project" value="InterPro"/>
</dbReference>
<proteinExistence type="inferred from homology"/>
<dbReference type="AlphaFoldDB" id="A0A6M3WWG7"/>
<reference evidence="10" key="1">
    <citation type="journal article" date="2020" name="J. Phycol.">
        <title>The Organelle Genomes in the Photosynthetic Red Algal Parasite Pterocladiophila hemisphaerica (Florideophyceae, Rhodophyta) Have Elevated Substitution Rates and Extreme Gene Loss in the Plastid Genome.</title>
        <authorList>
            <person name="Preuss M."/>
            <person name="Verbruggen H."/>
            <person name="Zuccarello G.C."/>
        </authorList>
    </citation>
    <scope>NUCLEOTIDE SEQUENCE</scope>
</reference>
<keyword evidence="4" id="KW-0645">Protease</keyword>
<dbReference type="FunFam" id="3.40.50.300:FF:002568">
    <property type="entry name" value="Cell division protein (FtsH)"/>
    <property type="match status" value="1"/>
</dbReference>